<proteinExistence type="predicted"/>
<dbReference type="PIRSF" id="PIRSF001439">
    <property type="entry name" value="CryM"/>
    <property type="match status" value="1"/>
</dbReference>
<dbReference type="EMBL" id="VDGT01000014">
    <property type="protein sequence ID" value="TNM28148.1"/>
    <property type="molecule type" value="Genomic_DNA"/>
</dbReference>
<dbReference type="AlphaFoldDB" id="A0A5C4UXC4"/>
<dbReference type="PANTHER" id="PTHR13812">
    <property type="entry name" value="KETIMINE REDUCTASE MU-CRYSTALLIN"/>
    <property type="match status" value="1"/>
</dbReference>
<dbReference type="GO" id="GO:0005737">
    <property type="term" value="C:cytoplasm"/>
    <property type="evidence" value="ECO:0007669"/>
    <property type="project" value="TreeGrafter"/>
</dbReference>
<dbReference type="Gene3D" id="3.40.50.720">
    <property type="entry name" value="NAD(P)-binding Rossmann-like Domain"/>
    <property type="match status" value="1"/>
</dbReference>
<organism evidence="1 2">
    <name type="scientific">Streptomyces sedi</name>
    <dbReference type="NCBI Taxonomy" id="555059"/>
    <lineage>
        <taxon>Bacteria</taxon>
        <taxon>Bacillati</taxon>
        <taxon>Actinomycetota</taxon>
        <taxon>Actinomycetes</taxon>
        <taxon>Kitasatosporales</taxon>
        <taxon>Streptomycetaceae</taxon>
        <taxon>Streptomyces</taxon>
    </lineage>
</organism>
<dbReference type="Pfam" id="PF02423">
    <property type="entry name" value="OCD_Mu_crystall"/>
    <property type="match status" value="1"/>
</dbReference>
<dbReference type="InterPro" id="IPR023401">
    <property type="entry name" value="ODC_N"/>
</dbReference>
<evidence type="ECO:0000313" key="1">
    <source>
        <dbReference type="EMBL" id="TNM28148.1"/>
    </source>
</evidence>
<dbReference type="Gene3D" id="3.30.1780.10">
    <property type="entry name" value="ornithine cyclodeaminase, domain 1"/>
    <property type="match status" value="1"/>
</dbReference>
<dbReference type="RefSeq" id="WP_139646726.1">
    <property type="nucleotide sequence ID" value="NZ_BAAAZS010000061.1"/>
</dbReference>
<keyword evidence="2" id="KW-1185">Reference proteome</keyword>
<accession>A0A5C4UXC4</accession>
<dbReference type="InterPro" id="IPR036291">
    <property type="entry name" value="NAD(P)-bd_dom_sf"/>
</dbReference>
<dbReference type="SUPFAM" id="SSF51735">
    <property type="entry name" value="NAD(P)-binding Rossmann-fold domains"/>
    <property type="match status" value="1"/>
</dbReference>
<gene>
    <name evidence="1" type="primary">sbnB</name>
    <name evidence="1" type="ORF">FH715_18475</name>
</gene>
<reference evidence="1 2" key="1">
    <citation type="submission" date="2019-06" db="EMBL/GenBank/DDBJ databases">
        <title>Draft genome of Streptomyces sedi sp. JCM16909.</title>
        <authorList>
            <person name="Klykleung N."/>
            <person name="Tanasupawat S."/>
            <person name="Kudo T."/>
            <person name="Yuki M."/>
            <person name="Ohkuma M."/>
        </authorList>
    </citation>
    <scope>NUCLEOTIDE SEQUENCE [LARGE SCALE GENOMIC DNA]</scope>
    <source>
        <strain evidence="1 2">JCM 16909</strain>
    </source>
</reference>
<comment type="caution">
    <text evidence="1">The sequence shown here is derived from an EMBL/GenBank/DDBJ whole genome shotgun (WGS) entry which is preliminary data.</text>
</comment>
<dbReference type="GO" id="GO:0016639">
    <property type="term" value="F:oxidoreductase activity, acting on the CH-NH2 group of donors, NAD or NADP as acceptor"/>
    <property type="evidence" value="ECO:0007669"/>
    <property type="project" value="InterPro"/>
</dbReference>
<dbReference type="GO" id="GO:0019290">
    <property type="term" value="P:siderophore biosynthetic process"/>
    <property type="evidence" value="ECO:0007669"/>
    <property type="project" value="InterPro"/>
</dbReference>
<sequence length="344" mass="36418">MLIIGHRDVRRVLDGAEDAVLAAVRHAYLRHSAGDTALPHSVFLRFPDNPHDRIIGLPGYLGGGEGRRPVAGLKWIASFPGNVPEGMPRASATMILNSLLTGRPLAVLESATISARRTAASAALAAAALPGVPRDTGVSLVGCGVINAETLHFLRLTVPGLSEVTVFDLDRERAEAFAARCARRYGAALTVRVVDRVESALVAHRLVSVATTAAVPHLDLAPCRPGTLVLHLSLRDIRIPTVLAADNVVDDPDHVCRAATSLHLAEQRVGHREFIRTTVGALLRDPHPAPRAAERLTVFSPFGLGVLDLAVADLVLTGAHRAGLGVPVPDFLPDPEAEDLPSIP</sequence>
<dbReference type="Proteomes" id="UP000311713">
    <property type="component" value="Unassembled WGS sequence"/>
</dbReference>
<dbReference type="InterPro" id="IPR023866">
    <property type="entry name" value="SbnB"/>
</dbReference>
<name>A0A5C4UXC4_9ACTN</name>
<dbReference type="PANTHER" id="PTHR13812:SF19">
    <property type="entry name" value="KETIMINE REDUCTASE MU-CRYSTALLIN"/>
    <property type="match status" value="1"/>
</dbReference>
<dbReference type="InterPro" id="IPR003462">
    <property type="entry name" value="ODC_Mu_crystall"/>
</dbReference>
<protein>
    <submittedName>
        <fullName evidence="1">2,3-diaminopropionate biosynthesis protein SbnB</fullName>
    </submittedName>
</protein>
<evidence type="ECO:0000313" key="2">
    <source>
        <dbReference type="Proteomes" id="UP000311713"/>
    </source>
</evidence>
<dbReference type="NCBIfam" id="TIGR03944">
    <property type="entry name" value="dehyd_SbnB_fam"/>
    <property type="match status" value="1"/>
</dbReference>
<dbReference type="OrthoDB" id="3396397at2"/>